<evidence type="ECO:0000313" key="2">
    <source>
        <dbReference type="EMBL" id="MBC2770393.1"/>
    </source>
</evidence>
<dbReference type="NCBIfam" id="TIGR03420">
    <property type="entry name" value="DnaA_homol_Hda"/>
    <property type="match status" value="1"/>
</dbReference>
<dbReference type="RefSeq" id="WP_185780074.1">
    <property type="nucleotide sequence ID" value="NZ_JACJUU010000008.1"/>
</dbReference>
<dbReference type="InterPro" id="IPR027417">
    <property type="entry name" value="P-loop_NTPase"/>
</dbReference>
<name>A0A842HQ41_9BURK</name>
<dbReference type="InterPro" id="IPR055199">
    <property type="entry name" value="Hda_lid"/>
</dbReference>
<dbReference type="NCBIfam" id="NF006485">
    <property type="entry name" value="PRK08903.1-5"/>
    <property type="match status" value="1"/>
</dbReference>
<dbReference type="Gene3D" id="3.40.50.300">
    <property type="entry name" value="P-loop containing nucleotide triphosphate hydrolases"/>
    <property type="match status" value="1"/>
</dbReference>
<organism evidence="2 3">
    <name type="scientific">Pusillimonas minor</name>
    <dbReference type="NCBI Taxonomy" id="2697024"/>
    <lineage>
        <taxon>Bacteria</taxon>
        <taxon>Pseudomonadati</taxon>
        <taxon>Pseudomonadota</taxon>
        <taxon>Betaproteobacteria</taxon>
        <taxon>Burkholderiales</taxon>
        <taxon>Alcaligenaceae</taxon>
        <taxon>Pusillimonas</taxon>
    </lineage>
</organism>
<dbReference type="GO" id="GO:0005886">
    <property type="term" value="C:plasma membrane"/>
    <property type="evidence" value="ECO:0007669"/>
    <property type="project" value="TreeGrafter"/>
</dbReference>
<dbReference type="InterPro" id="IPR017788">
    <property type="entry name" value="Hda"/>
</dbReference>
<sequence length="234" mass="26284">MTQQLILNLLPAPVPTLDNYVPGKNQAAIAALQSCEPGRAVYLWGPPGAGRSHLLQALGFADHALYIHHNNANRLLQTLVEADVIDYRRIAVDGVERYDDEAQAALFALYNRWRESASSMHAFALLVAGDRAPMHMPVREDLRTRLGWDLVFRLELLSDDERGQALQTRASERGLHLSPEVINWILTHYARDMNRLSQLIDALDHYSLARQRAITLPLLREFLAHEDATALAAP</sequence>
<dbReference type="PANTHER" id="PTHR30050:SF5">
    <property type="entry name" value="DNAA REGULATORY INACTIVATOR HDA"/>
    <property type="match status" value="1"/>
</dbReference>
<dbReference type="GO" id="GO:0006270">
    <property type="term" value="P:DNA replication initiation"/>
    <property type="evidence" value="ECO:0007669"/>
    <property type="project" value="TreeGrafter"/>
</dbReference>
<feature type="domain" description="Hda lid" evidence="1">
    <location>
        <begin position="159"/>
        <end position="223"/>
    </location>
</feature>
<comment type="caution">
    <text evidence="2">The sequence shown here is derived from an EMBL/GenBank/DDBJ whole genome shotgun (WGS) entry which is preliminary data.</text>
</comment>
<dbReference type="Pfam" id="PF22688">
    <property type="entry name" value="Hda_lid"/>
    <property type="match status" value="1"/>
</dbReference>
<dbReference type="EMBL" id="JACJUU010000008">
    <property type="protein sequence ID" value="MBC2770393.1"/>
    <property type="molecule type" value="Genomic_DNA"/>
</dbReference>
<proteinExistence type="predicted"/>
<dbReference type="Gene3D" id="1.10.8.60">
    <property type="match status" value="1"/>
</dbReference>
<gene>
    <name evidence="2" type="primary">hda</name>
    <name evidence="2" type="ORF">GTU67_10780</name>
</gene>
<dbReference type="GO" id="GO:0032297">
    <property type="term" value="P:negative regulation of DNA-templated DNA replication initiation"/>
    <property type="evidence" value="ECO:0007669"/>
    <property type="project" value="InterPro"/>
</dbReference>
<protein>
    <submittedName>
        <fullName evidence="2">DnaA regulatory inactivator Hda</fullName>
    </submittedName>
</protein>
<dbReference type="SUPFAM" id="SSF52540">
    <property type="entry name" value="P-loop containing nucleoside triphosphate hydrolases"/>
    <property type="match status" value="1"/>
</dbReference>
<dbReference type="PANTHER" id="PTHR30050">
    <property type="entry name" value="CHROMOSOMAL REPLICATION INITIATOR PROTEIN DNAA"/>
    <property type="match status" value="1"/>
</dbReference>
<reference evidence="2 3" key="1">
    <citation type="submission" date="2020-08" db="EMBL/GenBank/DDBJ databases">
        <title>Paraeoetvoesia sp. YC-7-48 draft genome sequence.</title>
        <authorList>
            <person name="Yao L."/>
        </authorList>
    </citation>
    <scope>NUCLEOTIDE SEQUENCE [LARGE SCALE GENOMIC DNA]</scope>
    <source>
        <strain evidence="3">YC-7-48</strain>
    </source>
</reference>
<evidence type="ECO:0000259" key="1">
    <source>
        <dbReference type="Pfam" id="PF22688"/>
    </source>
</evidence>
<dbReference type="GO" id="GO:0003688">
    <property type="term" value="F:DNA replication origin binding"/>
    <property type="evidence" value="ECO:0007669"/>
    <property type="project" value="TreeGrafter"/>
</dbReference>
<evidence type="ECO:0000313" key="3">
    <source>
        <dbReference type="Proteomes" id="UP000545386"/>
    </source>
</evidence>
<dbReference type="AlphaFoldDB" id="A0A842HQ41"/>
<keyword evidence="3" id="KW-1185">Reference proteome</keyword>
<accession>A0A842HQ41</accession>
<dbReference type="Proteomes" id="UP000545386">
    <property type="component" value="Unassembled WGS sequence"/>
</dbReference>